<accession>A0ABN2PRX9</accession>
<evidence type="ECO:0000313" key="3">
    <source>
        <dbReference type="Proteomes" id="UP001501303"/>
    </source>
</evidence>
<dbReference type="Pfam" id="PF11377">
    <property type="entry name" value="DUF3180"/>
    <property type="match status" value="1"/>
</dbReference>
<feature type="transmembrane region" description="Helical" evidence="1">
    <location>
        <begin position="122"/>
        <end position="142"/>
    </location>
</feature>
<protein>
    <submittedName>
        <fullName evidence="2">DUF3180 domain-containing protein</fullName>
    </submittedName>
</protein>
<sequence>MEQLRIRTLIGLFVAAFALTWAGAGLWDTWGTPPAVPLLAPVVLGAIAVVLLATALSLRSRLRAQRDRVPGARGVEPLMAARAVVLGQASALVSSVVAGMYGGFGLFLVLEYMEVANRRSQALYAGLSVLAGAAVCAVAVFLERVCRLPGDDDDPLGSPV</sequence>
<keyword evidence="1" id="KW-1133">Transmembrane helix</keyword>
<keyword evidence="1" id="KW-0472">Membrane</keyword>
<gene>
    <name evidence="2" type="ORF">GCM10009716_41730</name>
</gene>
<dbReference type="RefSeq" id="WP_344264938.1">
    <property type="nucleotide sequence ID" value="NZ_BAAAMJ010000057.1"/>
</dbReference>
<proteinExistence type="predicted"/>
<keyword evidence="3" id="KW-1185">Reference proteome</keyword>
<dbReference type="EMBL" id="BAAAMJ010000057">
    <property type="protein sequence ID" value="GAA1929857.1"/>
    <property type="molecule type" value="Genomic_DNA"/>
</dbReference>
<feature type="transmembrane region" description="Helical" evidence="1">
    <location>
        <begin position="79"/>
        <end position="110"/>
    </location>
</feature>
<reference evidence="2 3" key="1">
    <citation type="journal article" date="2019" name="Int. J. Syst. Evol. Microbiol.">
        <title>The Global Catalogue of Microorganisms (GCM) 10K type strain sequencing project: providing services to taxonomists for standard genome sequencing and annotation.</title>
        <authorList>
            <consortium name="The Broad Institute Genomics Platform"/>
            <consortium name="The Broad Institute Genome Sequencing Center for Infectious Disease"/>
            <person name="Wu L."/>
            <person name="Ma J."/>
        </authorList>
    </citation>
    <scope>NUCLEOTIDE SEQUENCE [LARGE SCALE GENOMIC DNA]</scope>
    <source>
        <strain evidence="2 3">JCM 13581</strain>
    </source>
</reference>
<evidence type="ECO:0000313" key="2">
    <source>
        <dbReference type="EMBL" id="GAA1929857.1"/>
    </source>
</evidence>
<keyword evidence="1" id="KW-0812">Transmembrane</keyword>
<organism evidence="2 3">
    <name type="scientific">Streptomyces sodiiphilus</name>
    <dbReference type="NCBI Taxonomy" id="226217"/>
    <lineage>
        <taxon>Bacteria</taxon>
        <taxon>Bacillati</taxon>
        <taxon>Actinomycetota</taxon>
        <taxon>Actinomycetes</taxon>
        <taxon>Kitasatosporales</taxon>
        <taxon>Streptomycetaceae</taxon>
        <taxon>Streptomyces</taxon>
    </lineage>
</organism>
<comment type="caution">
    <text evidence="2">The sequence shown here is derived from an EMBL/GenBank/DDBJ whole genome shotgun (WGS) entry which is preliminary data.</text>
</comment>
<dbReference type="Proteomes" id="UP001501303">
    <property type="component" value="Unassembled WGS sequence"/>
</dbReference>
<dbReference type="InterPro" id="IPR021517">
    <property type="entry name" value="DUF3180"/>
</dbReference>
<name>A0ABN2PRX9_9ACTN</name>
<evidence type="ECO:0000256" key="1">
    <source>
        <dbReference type="SAM" id="Phobius"/>
    </source>
</evidence>
<feature type="transmembrane region" description="Helical" evidence="1">
    <location>
        <begin position="38"/>
        <end position="58"/>
    </location>
</feature>